<gene>
    <name evidence="2" type="ORF">THAOC_14610</name>
</gene>
<reference evidence="2 3" key="1">
    <citation type="journal article" date="2012" name="Genome Biol.">
        <title>Genome and low-iron response of an oceanic diatom adapted to chronic iron limitation.</title>
        <authorList>
            <person name="Lommer M."/>
            <person name="Specht M."/>
            <person name="Roy A.S."/>
            <person name="Kraemer L."/>
            <person name="Andreson R."/>
            <person name="Gutowska M.A."/>
            <person name="Wolf J."/>
            <person name="Bergner S.V."/>
            <person name="Schilhabel M.B."/>
            <person name="Klostermeier U.C."/>
            <person name="Beiko R.G."/>
            <person name="Rosenstiel P."/>
            <person name="Hippler M."/>
            <person name="Laroche J."/>
        </authorList>
    </citation>
    <scope>NUCLEOTIDE SEQUENCE [LARGE SCALE GENOMIC DNA]</scope>
    <source>
        <strain evidence="2 3">CCMP1005</strain>
    </source>
</reference>
<organism evidence="2 3">
    <name type="scientific">Thalassiosira oceanica</name>
    <name type="common">Marine diatom</name>
    <dbReference type="NCBI Taxonomy" id="159749"/>
    <lineage>
        <taxon>Eukaryota</taxon>
        <taxon>Sar</taxon>
        <taxon>Stramenopiles</taxon>
        <taxon>Ochrophyta</taxon>
        <taxon>Bacillariophyta</taxon>
        <taxon>Coscinodiscophyceae</taxon>
        <taxon>Thalassiosirophycidae</taxon>
        <taxon>Thalassiosirales</taxon>
        <taxon>Thalassiosiraceae</taxon>
        <taxon>Thalassiosira</taxon>
    </lineage>
</organism>
<dbReference type="Proteomes" id="UP000266841">
    <property type="component" value="Unassembled WGS sequence"/>
</dbReference>
<evidence type="ECO:0000256" key="1">
    <source>
        <dbReference type="SAM" id="MobiDB-lite"/>
    </source>
</evidence>
<accession>K0SUI0</accession>
<feature type="compositionally biased region" description="Basic and acidic residues" evidence="1">
    <location>
        <begin position="110"/>
        <end position="134"/>
    </location>
</feature>
<keyword evidence="3" id="KW-1185">Reference proteome</keyword>
<feature type="compositionally biased region" description="Basic and acidic residues" evidence="1">
    <location>
        <begin position="47"/>
        <end position="57"/>
    </location>
</feature>
<comment type="caution">
    <text evidence="2">The sequence shown here is derived from an EMBL/GenBank/DDBJ whole genome shotgun (WGS) entry which is preliminary data.</text>
</comment>
<feature type="region of interest" description="Disordered" evidence="1">
    <location>
        <begin position="1"/>
        <end position="145"/>
    </location>
</feature>
<evidence type="ECO:0000313" key="3">
    <source>
        <dbReference type="Proteomes" id="UP000266841"/>
    </source>
</evidence>
<evidence type="ECO:0000313" key="2">
    <source>
        <dbReference type="EMBL" id="EJK64636.1"/>
    </source>
</evidence>
<protein>
    <submittedName>
        <fullName evidence="2">Uncharacterized protein</fullName>
    </submittedName>
</protein>
<name>K0SUI0_THAOC</name>
<dbReference type="AlphaFoldDB" id="K0SUI0"/>
<sequence length="173" mass="18098">MLDNVTARRLPLGPRGIANGHASAGSPTRRKQPSQPVVRRARGVSPGKKDPLERGRGQPDPSQGNGGDLPPRSRRVEQGEGEGGRPSPPAPAAHAAVHRGNGAGTCRVVDLGRERATSRRDKGPGCKDREARTDGEDDAQSGGKQRAPVLMFYSMGDVKNGVGAGGSEIMVKE</sequence>
<dbReference type="EMBL" id="AGNL01017050">
    <property type="protein sequence ID" value="EJK64636.1"/>
    <property type="molecule type" value="Genomic_DNA"/>
</dbReference>
<proteinExistence type="predicted"/>